<reference evidence="2" key="2">
    <citation type="submission" date="2021-12" db="EMBL/GenBank/DDBJ databases">
        <title>Resequencing data analysis of finger millet.</title>
        <authorList>
            <person name="Hatakeyama M."/>
            <person name="Aluri S."/>
            <person name="Balachadran M.T."/>
            <person name="Sivarajan S.R."/>
            <person name="Poveda L."/>
            <person name="Shimizu-Inatsugi R."/>
            <person name="Schlapbach R."/>
            <person name="Sreeman S.M."/>
            <person name="Shimizu K.K."/>
        </authorList>
    </citation>
    <scope>NUCLEOTIDE SEQUENCE</scope>
</reference>
<evidence type="ECO:0000256" key="1">
    <source>
        <dbReference type="SAM" id="MobiDB-lite"/>
    </source>
</evidence>
<dbReference type="Proteomes" id="UP001054889">
    <property type="component" value="Unassembled WGS sequence"/>
</dbReference>
<comment type="caution">
    <text evidence="2">The sequence shown here is derived from an EMBL/GenBank/DDBJ whole genome shotgun (WGS) entry which is preliminary data.</text>
</comment>
<evidence type="ECO:0000313" key="2">
    <source>
        <dbReference type="EMBL" id="GJM89792.1"/>
    </source>
</evidence>
<feature type="compositionally biased region" description="Basic and acidic residues" evidence="1">
    <location>
        <begin position="1"/>
        <end position="16"/>
    </location>
</feature>
<gene>
    <name evidence="2" type="primary">ga06013</name>
    <name evidence="2" type="ORF">PR202_ga06013</name>
</gene>
<dbReference type="EMBL" id="BQKI01000002">
    <property type="protein sequence ID" value="GJM89792.1"/>
    <property type="molecule type" value="Genomic_DNA"/>
</dbReference>
<evidence type="ECO:0000313" key="3">
    <source>
        <dbReference type="Proteomes" id="UP001054889"/>
    </source>
</evidence>
<sequence length="91" mass="9640">MDRAADGAPDVCRDQSKPTGTRATGVAFAGGTPLTEERERIWSRETPPYGAAGFRRSSAATVVSREKAPLPVFTAVYSGKLPVSACWPGSR</sequence>
<accession>A0AAV5BV09</accession>
<name>A0AAV5BV09_ELECO</name>
<proteinExistence type="predicted"/>
<keyword evidence="3" id="KW-1185">Reference proteome</keyword>
<reference evidence="2" key="1">
    <citation type="journal article" date="2018" name="DNA Res.">
        <title>Multiple hybrid de novo genome assembly of finger millet, an orphan allotetraploid crop.</title>
        <authorList>
            <person name="Hatakeyama M."/>
            <person name="Aluri S."/>
            <person name="Balachadran M.T."/>
            <person name="Sivarajan S.R."/>
            <person name="Patrignani A."/>
            <person name="Gruter S."/>
            <person name="Poveda L."/>
            <person name="Shimizu-Inatsugi R."/>
            <person name="Baeten J."/>
            <person name="Francoijs K.J."/>
            <person name="Nataraja K.N."/>
            <person name="Reddy Y.A.N."/>
            <person name="Phadnis S."/>
            <person name="Ravikumar R.L."/>
            <person name="Schlapbach R."/>
            <person name="Sreeman S.M."/>
            <person name="Shimizu K.K."/>
        </authorList>
    </citation>
    <scope>NUCLEOTIDE SEQUENCE</scope>
</reference>
<organism evidence="2 3">
    <name type="scientific">Eleusine coracana subsp. coracana</name>
    <dbReference type="NCBI Taxonomy" id="191504"/>
    <lineage>
        <taxon>Eukaryota</taxon>
        <taxon>Viridiplantae</taxon>
        <taxon>Streptophyta</taxon>
        <taxon>Embryophyta</taxon>
        <taxon>Tracheophyta</taxon>
        <taxon>Spermatophyta</taxon>
        <taxon>Magnoliopsida</taxon>
        <taxon>Liliopsida</taxon>
        <taxon>Poales</taxon>
        <taxon>Poaceae</taxon>
        <taxon>PACMAD clade</taxon>
        <taxon>Chloridoideae</taxon>
        <taxon>Cynodonteae</taxon>
        <taxon>Eleusininae</taxon>
        <taxon>Eleusine</taxon>
    </lineage>
</organism>
<feature type="region of interest" description="Disordered" evidence="1">
    <location>
        <begin position="1"/>
        <end position="27"/>
    </location>
</feature>
<protein>
    <submittedName>
        <fullName evidence="2">Uncharacterized protein</fullName>
    </submittedName>
</protein>
<dbReference type="AlphaFoldDB" id="A0AAV5BV09"/>